<organism evidence="4 5">
    <name type="scientific">Desulfonema limicola</name>
    <dbReference type="NCBI Taxonomy" id="45656"/>
    <lineage>
        <taxon>Bacteria</taxon>
        <taxon>Pseudomonadati</taxon>
        <taxon>Thermodesulfobacteriota</taxon>
        <taxon>Desulfobacteria</taxon>
        <taxon>Desulfobacterales</taxon>
        <taxon>Desulfococcaceae</taxon>
        <taxon>Desulfonema</taxon>
    </lineage>
</organism>
<keyword evidence="1" id="KW-0949">S-adenosyl-L-methionine</keyword>
<dbReference type="AlphaFoldDB" id="A0A975B7N7"/>
<dbReference type="NCBIfam" id="TIGR00104">
    <property type="entry name" value="tRNA_TsaA"/>
    <property type="match status" value="1"/>
</dbReference>
<dbReference type="Proteomes" id="UP000663720">
    <property type="component" value="Chromosome"/>
</dbReference>
<reference evidence="4" key="1">
    <citation type="journal article" date="2021" name="Microb. Physiol.">
        <title>Proteogenomic Insights into the Physiology of Marine, Sulfate-Reducing, Filamentous Desulfonema limicola and Desulfonema magnum.</title>
        <authorList>
            <person name="Schnaars V."/>
            <person name="Wohlbrand L."/>
            <person name="Scheve S."/>
            <person name="Hinrichs C."/>
            <person name="Reinhardt R."/>
            <person name="Rabus R."/>
        </authorList>
    </citation>
    <scope>NUCLEOTIDE SEQUENCE</scope>
    <source>
        <strain evidence="4">5ac10</strain>
    </source>
</reference>
<sequence length="181" mass="20832">MTVNSEQWPEMILKPVGLVRNDIKEPMLKAGEQGLELKIRIEKIREYHQQIKGMMSELVINPEFTDLLKGIEEFSHIIVLYWPHLIDPARRHNLKEVHPMGREDIPKQGIFATRSPARPNPVLVSIVPLIERRNNILLVKGLEALNNSPIIDIKPHSLSYYGSETPSVPSWMEQIHRELGN</sequence>
<dbReference type="PANTHER" id="PTHR12818:SF0">
    <property type="entry name" value="TRNA (ADENINE(37)-N6)-METHYLTRANSFERASE"/>
    <property type="match status" value="1"/>
</dbReference>
<dbReference type="CDD" id="cd09281">
    <property type="entry name" value="UPF0066"/>
    <property type="match status" value="1"/>
</dbReference>
<evidence type="ECO:0000313" key="5">
    <source>
        <dbReference type="Proteomes" id="UP000663720"/>
    </source>
</evidence>
<accession>A0A975B7N7</accession>
<dbReference type="RefSeq" id="WP_207691839.1">
    <property type="nucleotide sequence ID" value="NZ_CP061799.1"/>
</dbReference>
<keyword evidence="5" id="KW-1185">Reference proteome</keyword>
<name>A0A975B7N7_9BACT</name>
<evidence type="ECO:0000256" key="2">
    <source>
        <dbReference type="ARBA" id="ARBA00033753"/>
    </source>
</evidence>
<evidence type="ECO:0000259" key="3">
    <source>
        <dbReference type="PROSITE" id="PS51668"/>
    </source>
</evidence>
<evidence type="ECO:0000256" key="1">
    <source>
        <dbReference type="ARBA" id="ARBA00022691"/>
    </source>
</evidence>
<dbReference type="SUPFAM" id="SSF118196">
    <property type="entry name" value="YaeB-like"/>
    <property type="match status" value="1"/>
</dbReference>
<dbReference type="EMBL" id="CP061799">
    <property type="protein sequence ID" value="QTA80168.1"/>
    <property type="molecule type" value="Genomic_DNA"/>
</dbReference>
<gene>
    <name evidence="4" type="primary">tsaA</name>
    <name evidence="4" type="ORF">dnl_24600</name>
</gene>
<feature type="domain" description="TsaA-like" evidence="3">
    <location>
        <begin position="13"/>
        <end position="165"/>
    </location>
</feature>
<dbReference type="Gene3D" id="2.40.30.70">
    <property type="entry name" value="YaeB-like"/>
    <property type="match status" value="1"/>
</dbReference>
<dbReference type="KEGG" id="dli:dnl_24600"/>
<dbReference type="InterPro" id="IPR023370">
    <property type="entry name" value="TrmO-like_N"/>
</dbReference>
<dbReference type="PROSITE" id="PS51668">
    <property type="entry name" value="TSAA_2"/>
    <property type="match status" value="1"/>
</dbReference>
<protein>
    <submittedName>
        <fullName evidence="4">tRNA (Adenine(37)-N6)-methyltransferase</fullName>
    </submittedName>
</protein>
<dbReference type="PANTHER" id="PTHR12818">
    <property type="entry name" value="TRNA (ADENINE(37)-N6)-METHYLTRANSFERASE"/>
    <property type="match status" value="1"/>
</dbReference>
<comment type="similarity">
    <text evidence="2">Belongs to the tRNA methyltransferase O family.</text>
</comment>
<dbReference type="InterPro" id="IPR036413">
    <property type="entry name" value="YaeB-like_sf"/>
</dbReference>
<dbReference type="Pfam" id="PF01980">
    <property type="entry name" value="TrmO_N"/>
    <property type="match status" value="1"/>
</dbReference>
<proteinExistence type="inferred from homology"/>
<dbReference type="InterPro" id="IPR040372">
    <property type="entry name" value="YaeB-like"/>
</dbReference>
<evidence type="ECO:0000313" key="4">
    <source>
        <dbReference type="EMBL" id="QTA80168.1"/>
    </source>
</evidence>
<dbReference type="InterPro" id="IPR036414">
    <property type="entry name" value="YaeB_N_sf"/>
</dbReference>